<evidence type="ECO:0000313" key="2">
    <source>
        <dbReference type="Proteomes" id="UP000000305"/>
    </source>
</evidence>
<dbReference type="OMA" id="WRQICIS"/>
<dbReference type="InParanoid" id="E9HCJ8"/>
<reference evidence="1 2" key="1">
    <citation type="journal article" date="2011" name="Science">
        <title>The ecoresponsive genome of Daphnia pulex.</title>
        <authorList>
            <person name="Colbourne J.K."/>
            <person name="Pfrender M.E."/>
            <person name="Gilbert D."/>
            <person name="Thomas W.K."/>
            <person name="Tucker A."/>
            <person name="Oakley T.H."/>
            <person name="Tokishita S."/>
            <person name="Aerts A."/>
            <person name="Arnold G.J."/>
            <person name="Basu M.K."/>
            <person name="Bauer D.J."/>
            <person name="Caceres C.E."/>
            <person name="Carmel L."/>
            <person name="Casola C."/>
            <person name="Choi J.H."/>
            <person name="Detter J.C."/>
            <person name="Dong Q."/>
            <person name="Dusheyko S."/>
            <person name="Eads B.D."/>
            <person name="Frohlich T."/>
            <person name="Geiler-Samerotte K.A."/>
            <person name="Gerlach D."/>
            <person name="Hatcher P."/>
            <person name="Jogdeo S."/>
            <person name="Krijgsveld J."/>
            <person name="Kriventseva E.V."/>
            <person name="Kultz D."/>
            <person name="Laforsch C."/>
            <person name="Lindquist E."/>
            <person name="Lopez J."/>
            <person name="Manak J.R."/>
            <person name="Muller J."/>
            <person name="Pangilinan J."/>
            <person name="Patwardhan R.P."/>
            <person name="Pitluck S."/>
            <person name="Pritham E.J."/>
            <person name="Rechtsteiner A."/>
            <person name="Rho M."/>
            <person name="Rogozin I.B."/>
            <person name="Sakarya O."/>
            <person name="Salamov A."/>
            <person name="Schaack S."/>
            <person name="Shapiro H."/>
            <person name="Shiga Y."/>
            <person name="Skalitzky C."/>
            <person name="Smith Z."/>
            <person name="Souvorov A."/>
            <person name="Sung W."/>
            <person name="Tang Z."/>
            <person name="Tsuchiya D."/>
            <person name="Tu H."/>
            <person name="Vos H."/>
            <person name="Wang M."/>
            <person name="Wolf Y.I."/>
            <person name="Yamagata H."/>
            <person name="Yamada T."/>
            <person name="Ye Y."/>
            <person name="Shaw J.R."/>
            <person name="Andrews J."/>
            <person name="Crease T.J."/>
            <person name="Tang H."/>
            <person name="Lucas S.M."/>
            <person name="Robertson H.M."/>
            <person name="Bork P."/>
            <person name="Koonin E.V."/>
            <person name="Zdobnov E.M."/>
            <person name="Grigoriev I.V."/>
            <person name="Lynch M."/>
            <person name="Boore J.L."/>
        </authorList>
    </citation>
    <scope>NUCLEOTIDE SEQUENCE [LARGE SCALE GENOMIC DNA]</scope>
</reference>
<dbReference type="EMBL" id="GL732620">
    <property type="protein sequence ID" value="EFX70567.1"/>
    <property type="molecule type" value="Genomic_DNA"/>
</dbReference>
<dbReference type="PANTHER" id="PTHR33173">
    <property type="match status" value="1"/>
</dbReference>
<dbReference type="AlphaFoldDB" id="E9HCJ8"/>
<proteinExistence type="predicted"/>
<dbReference type="KEGG" id="dpx:DAPPUDRAFT_328025"/>
<protein>
    <submittedName>
        <fullName evidence="1">Uncharacterized protein</fullName>
    </submittedName>
</protein>
<keyword evidence="2" id="KW-1185">Reference proteome</keyword>
<dbReference type="PANTHER" id="PTHR33173:SF2">
    <property type="entry name" value="MYND-TYPE DOMAIN-CONTAINING PROTEIN"/>
    <property type="match status" value="1"/>
</dbReference>
<dbReference type="Proteomes" id="UP000000305">
    <property type="component" value="Unassembled WGS sequence"/>
</dbReference>
<evidence type="ECO:0000313" key="1">
    <source>
        <dbReference type="EMBL" id="EFX70567.1"/>
    </source>
</evidence>
<gene>
    <name evidence="1" type="ORF">DAPPUDRAFT_328025</name>
</gene>
<organism evidence="1 2">
    <name type="scientific">Daphnia pulex</name>
    <name type="common">Water flea</name>
    <dbReference type="NCBI Taxonomy" id="6669"/>
    <lineage>
        <taxon>Eukaryota</taxon>
        <taxon>Metazoa</taxon>
        <taxon>Ecdysozoa</taxon>
        <taxon>Arthropoda</taxon>
        <taxon>Crustacea</taxon>
        <taxon>Branchiopoda</taxon>
        <taxon>Diplostraca</taxon>
        <taxon>Cladocera</taxon>
        <taxon>Anomopoda</taxon>
        <taxon>Daphniidae</taxon>
        <taxon>Daphnia</taxon>
    </lineage>
</organism>
<sequence length="726" mass="82002">MAGKNSYEVLCANFHGAVPGLRTVKSKLSRYDRSVPEGVVNVKYLKDFLIQNNLPLIVSISEDCTAIVSQRNYDSASNSVMGVSLPMEANGLRNHRRAVVTDIKSIVDVFEEFPRATLVLVVMAQPLVDSIPPIRILSFCTDNKFTAEDVKARMHSIITALAAEGILALVCSADGDAREMKFMRETEELGLPVPNSIPVGQETLYSLKKSYFYFAAIKIGCGISVQDPIHLVAKLRMRLIRSEKFIAIGNYIASPVHLQTLMNQYDKSRHLLKPEDLNAHDKMNYGSAERLCQPHVSQLLQHVEGSEATKFYLRLMNYSASSFLDKNLSPLDRVYRMWYVVFSLRLWRYWITCDKAYTLAANFMTLNVYLCAEFNAHALVLIVLALKDKPEAFKPWLCTSQPCESYFRGGRSCTTNCSTMVNFTAREFFKYRCRKIDATIRLTSDGVKDGLSYPRFERPFDQPTNQRVWEMPSMAEMDCKIRVALADAEKDLKKLGLRVSGKDKEDVFSREAQENNLEEGDRDYEFDTLGAVMNGTFRDLSKTHPVHDNIKNTAFATLVRPDGHTQKRQERNIVGIGQAIVLPKSISAPLLLGLAITLQHSLGSRQLIDLLHPLGFCSSYGDVVDFERNSAFEINTDLEGYSPQLSGQHIADNADHNISTIDEKETFHGMEIMAAMCPAPFVRKKAIPWNQKITNEDILNTGKIPIISYRGDNKVWIINFRKFVVH</sequence>
<dbReference type="OrthoDB" id="6348552at2759"/>
<accession>E9HCJ8</accession>
<dbReference type="eggNOG" id="ENOG502QUPU">
    <property type="taxonomic scope" value="Eukaryota"/>
</dbReference>
<name>E9HCJ8_DAPPU</name>
<dbReference type="HOGENOM" id="CLU_381427_0_0_1"/>
<dbReference type="PhylomeDB" id="E9HCJ8"/>